<reference evidence="1 2" key="1">
    <citation type="journal article" date="2024" name="Commun. Biol.">
        <title>Comparative genomic analysis of thermophilic fungi reveals convergent evolutionary adaptations and gene losses.</title>
        <authorList>
            <person name="Steindorff A.S."/>
            <person name="Aguilar-Pontes M.V."/>
            <person name="Robinson A.J."/>
            <person name="Andreopoulos B."/>
            <person name="LaButti K."/>
            <person name="Kuo A."/>
            <person name="Mondo S."/>
            <person name="Riley R."/>
            <person name="Otillar R."/>
            <person name="Haridas S."/>
            <person name="Lipzen A."/>
            <person name="Grimwood J."/>
            <person name="Schmutz J."/>
            <person name="Clum A."/>
            <person name="Reid I.D."/>
            <person name="Moisan M.C."/>
            <person name="Butler G."/>
            <person name="Nguyen T.T.M."/>
            <person name="Dewar K."/>
            <person name="Conant G."/>
            <person name="Drula E."/>
            <person name="Henrissat B."/>
            <person name="Hansel C."/>
            <person name="Singer S."/>
            <person name="Hutchinson M.I."/>
            <person name="de Vries R.P."/>
            <person name="Natvig D.O."/>
            <person name="Powell A.J."/>
            <person name="Tsang A."/>
            <person name="Grigoriev I.V."/>
        </authorList>
    </citation>
    <scope>NUCLEOTIDE SEQUENCE [LARGE SCALE GENOMIC DNA]</scope>
    <source>
        <strain evidence="1 2">ATCC 24622</strain>
    </source>
</reference>
<name>A0ABR3Y3W8_9PEZI</name>
<protein>
    <submittedName>
        <fullName evidence="1">Uncharacterized protein</fullName>
    </submittedName>
</protein>
<comment type="caution">
    <text evidence="1">The sequence shown here is derived from an EMBL/GenBank/DDBJ whole genome shotgun (WGS) entry which is preliminary data.</text>
</comment>
<organism evidence="1 2">
    <name type="scientific">Phialemonium thermophilum</name>
    <dbReference type="NCBI Taxonomy" id="223376"/>
    <lineage>
        <taxon>Eukaryota</taxon>
        <taxon>Fungi</taxon>
        <taxon>Dikarya</taxon>
        <taxon>Ascomycota</taxon>
        <taxon>Pezizomycotina</taxon>
        <taxon>Sordariomycetes</taxon>
        <taxon>Sordariomycetidae</taxon>
        <taxon>Cephalothecales</taxon>
        <taxon>Cephalothecaceae</taxon>
        <taxon>Phialemonium</taxon>
    </lineage>
</organism>
<gene>
    <name evidence="1" type="ORF">VTK73DRAFT_529</name>
</gene>
<dbReference type="Proteomes" id="UP001586593">
    <property type="component" value="Unassembled WGS sequence"/>
</dbReference>
<proteinExistence type="predicted"/>
<evidence type="ECO:0000313" key="2">
    <source>
        <dbReference type="Proteomes" id="UP001586593"/>
    </source>
</evidence>
<sequence length="173" mass="19227">MGARYIEVALCWRLKKSKKRSGQTRRNVEGKCKEKSRGAVTWSVQIETIIACYLQSMAESDHRAHPNVEAGLAARSEYADQRQTCRQATRFCFSSASLPGRGPHEGGGAKRERREAKRSGFFFGIFLSLLVVSVNCSRRETWSSVRAALLAISGGTTFLEPLMLVRKAENGRG</sequence>
<accession>A0ABR3Y3W8</accession>
<keyword evidence="2" id="KW-1185">Reference proteome</keyword>
<evidence type="ECO:0000313" key="1">
    <source>
        <dbReference type="EMBL" id="KAL1883007.1"/>
    </source>
</evidence>
<dbReference type="EMBL" id="JAZHXJ010000011">
    <property type="protein sequence ID" value="KAL1883007.1"/>
    <property type="molecule type" value="Genomic_DNA"/>
</dbReference>